<protein>
    <submittedName>
        <fullName evidence="2">Peroxisome chaperone and import receptor</fullName>
    </submittedName>
</protein>
<accession>A0AAN8IT20</accession>
<feature type="compositionally biased region" description="Low complexity" evidence="1">
    <location>
        <begin position="181"/>
        <end position="194"/>
    </location>
</feature>
<feature type="compositionally biased region" description="Low complexity" evidence="1">
    <location>
        <begin position="7"/>
        <end position="17"/>
    </location>
</feature>
<dbReference type="Gene3D" id="1.20.120.900">
    <property type="entry name" value="Pex19, mPTS binding domain"/>
    <property type="match status" value="1"/>
</dbReference>
<feature type="compositionally biased region" description="Polar residues" evidence="1">
    <location>
        <begin position="100"/>
        <end position="113"/>
    </location>
</feature>
<dbReference type="Proteomes" id="UP001316803">
    <property type="component" value="Unassembled WGS sequence"/>
</dbReference>
<keyword evidence="3" id="KW-1185">Reference proteome</keyword>
<feature type="region of interest" description="Disordered" evidence="1">
    <location>
        <begin position="336"/>
        <end position="376"/>
    </location>
</feature>
<keyword evidence="2" id="KW-0675">Receptor</keyword>
<dbReference type="GO" id="GO:0005778">
    <property type="term" value="C:peroxisomal membrane"/>
    <property type="evidence" value="ECO:0007669"/>
    <property type="project" value="TreeGrafter"/>
</dbReference>
<evidence type="ECO:0000313" key="2">
    <source>
        <dbReference type="EMBL" id="KAK5958747.1"/>
    </source>
</evidence>
<dbReference type="Pfam" id="PF04614">
    <property type="entry name" value="Pex19"/>
    <property type="match status" value="1"/>
</dbReference>
<organism evidence="2 3">
    <name type="scientific">Knufia fluminis</name>
    <dbReference type="NCBI Taxonomy" id="191047"/>
    <lineage>
        <taxon>Eukaryota</taxon>
        <taxon>Fungi</taxon>
        <taxon>Dikarya</taxon>
        <taxon>Ascomycota</taxon>
        <taxon>Pezizomycotina</taxon>
        <taxon>Eurotiomycetes</taxon>
        <taxon>Chaetothyriomycetidae</taxon>
        <taxon>Chaetothyriales</taxon>
        <taxon>Trichomeriaceae</taxon>
        <taxon>Knufia</taxon>
    </lineage>
</organism>
<feature type="compositionally biased region" description="Polar residues" evidence="1">
    <location>
        <begin position="202"/>
        <end position="224"/>
    </location>
</feature>
<comment type="caution">
    <text evidence="2">The sequence shown here is derived from an EMBL/GenBank/DDBJ whole genome shotgun (WGS) entry which is preliminary data.</text>
</comment>
<name>A0AAN8IT20_9EURO</name>
<dbReference type="GO" id="GO:0033328">
    <property type="term" value="F:peroxisome membrane targeting sequence binding"/>
    <property type="evidence" value="ECO:0007669"/>
    <property type="project" value="TreeGrafter"/>
</dbReference>
<dbReference type="InterPro" id="IPR038322">
    <property type="entry name" value="Pex19_C_sf"/>
</dbReference>
<evidence type="ECO:0000313" key="3">
    <source>
        <dbReference type="Proteomes" id="UP001316803"/>
    </source>
</evidence>
<feature type="compositionally biased region" description="Gly residues" evidence="1">
    <location>
        <begin position="361"/>
        <end position="370"/>
    </location>
</feature>
<dbReference type="GO" id="GO:0045046">
    <property type="term" value="P:protein import into peroxisome membrane"/>
    <property type="evidence" value="ECO:0007669"/>
    <property type="project" value="TreeGrafter"/>
</dbReference>
<dbReference type="PANTHER" id="PTHR12774:SF2">
    <property type="entry name" value="PEROXISOMAL BIOGENESIS FACTOR 19"/>
    <property type="match status" value="1"/>
</dbReference>
<gene>
    <name evidence="2" type="primary">PEX19</name>
    <name evidence="2" type="ORF">OHC33_000590</name>
</gene>
<reference evidence="2 3" key="1">
    <citation type="submission" date="2022-12" db="EMBL/GenBank/DDBJ databases">
        <title>Genomic features and morphological characterization of a novel Knufia sp. strain isolated from spacecraft assembly facility.</title>
        <authorList>
            <person name="Teixeira M."/>
            <person name="Chander A.M."/>
            <person name="Stajich J.E."/>
            <person name="Venkateswaran K."/>
        </authorList>
    </citation>
    <scope>NUCLEOTIDE SEQUENCE [LARGE SCALE GENOMIC DNA]</scope>
    <source>
        <strain evidence="2 3">FJI-L2-BK-P2</strain>
    </source>
</reference>
<dbReference type="EMBL" id="JAKLMC020000001">
    <property type="protein sequence ID" value="KAK5958747.1"/>
    <property type="molecule type" value="Genomic_DNA"/>
</dbReference>
<feature type="compositionally biased region" description="Basic and acidic residues" evidence="1">
    <location>
        <begin position="168"/>
        <end position="180"/>
    </location>
</feature>
<feature type="compositionally biased region" description="Low complexity" evidence="1">
    <location>
        <begin position="41"/>
        <end position="67"/>
    </location>
</feature>
<dbReference type="AlphaFoldDB" id="A0AAN8IT20"/>
<sequence>MADKSGAAESAPAASAPPTAPPEAVADDSDPDFDDLDDVLDQFSANAPAQASAQPTDSAAAPAPASSGPGRPENDHLNLADQPLPDGPKPGETGQEFINRLSTEMSKLFSNLPSDPDAAAQSPEAMLNMGKELEEFTKQMAQQGVKPEDLLKAILGEEEGGKIADTATAERHRRESEQEQPRPSSSSAAAGKSSKSFEDTIRQTMSRLNESDTQAKTATQQSANKSEEDMLAEMLKALDAGGAGGEGGEEGISKMFLNMMQQLTQKDMLYEPMKELHDQYPDWLGKNKPPKLKKDDYDRYVKQSEIVRDITNKFEEPSYKDEDEKCRQYIWDKMQEMQAQGAPPEELVKNPLPGTDFGAIPGLGGGGGPEEGCPTQ</sequence>
<dbReference type="PANTHER" id="PTHR12774">
    <property type="entry name" value="PEROXISOMAL BIOGENESIS FACTOR 19"/>
    <property type="match status" value="1"/>
</dbReference>
<feature type="compositionally biased region" description="Acidic residues" evidence="1">
    <location>
        <begin position="25"/>
        <end position="40"/>
    </location>
</feature>
<evidence type="ECO:0000256" key="1">
    <source>
        <dbReference type="SAM" id="MobiDB-lite"/>
    </source>
</evidence>
<feature type="region of interest" description="Disordered" evidence="1">
    <location>
        <begin position="1"/>
        <end position="125"/>
    </location>
</feature>
<feature type="region of interest" description="Disordered" evidence="1">
    <location>
        <begin position="151"/>
        <end position="251"/>
    </location>
</feature>
<proteinExistence type="predicted"/>
<dbReference type="InterPro" id="IPR006708">
    <property type="entry name" value="Pex19"/>
</dbReference>